<dbReference type="EMBL" id="SRYR01000002">
    <property type="protein sequence ID" value="TGY42824.1"/>
    <property type="molecule type" value="Genomic_DNA"/>
</dbReference>
<dbReference type="SUPFAM" id="SSF56784">
    <property type="entry name" value="HAD-like"/>
    <property type="match status" value="1"/>
</dbReference>
<dbReference type="InterPro" id="IPR023214">
    <property type="entry name" value="HAD_sf"/>
</dbReference>
<dbReference type="Gene3D" id="3.40.50.1000">
    <property type="entry name" value="HAD superfamily/HAD-like"/>
    <property type="match status" value="1"/>
</dbReference>
<gene>
    <name evidence="1" type="ORF">E5347_08445</name>
</gene>
<evidence type="ECO:0000313" key="1">
    <source>
        <dbReference type="EMBL" id="TGY42824.1"/>
    </source>
</evidence>
<dbReference type="PRINTS" id="PR00413">
    <property type="entry name" value="HADHALOGNASE"/>
</dbReference>
<protein>
    <submittedName>
        <fullName evidence="1">HAD family phosphatase</fullName>
    </submittedName>
</protein>
<dbReference type="Gene3D" id="1.10.150.240">
    <property type="entry name" value="Putative phosphatase, domain 2"/>
    <property type="match status" value="1"/>
</dbReference>
<dbReference type="Pfam" id="PF00702">
    <property type="entry name" value="Hydrolase"/>
    <property type="match status" value="1"/>
</dbReference>
<proteinExistence type="predicted"/>
<dbReference type="SFLD" id="SFLDS00003">
    <property type="entry name" value="Haloacid_Dehalogenase"/>
    <property type="match status" value="1"/>
</dbReference>
<dbReference type="InterPro" id="IPR006439">
    <property type="entry name" value="HAD-SF_hydro_IA"/>
</dbReference>
<dbReference type="PANTHER" id="PTHR43611">
    <property type="entry name" value="ALPHA-D-GLUCOSE 1-PHOSPHATE PHOSPHATASE"/>
    <property type="match status" value="1"/>
</dbReference>
<dbReference type="AlphaFoldDB" id="A0A4S2DP18"/>
<organism evidence="1 2">
    <name type="scientific">Clostridium sartagoforme</name>
    <dbReference type="NCBI Taxonomy" id="84031"/>
    <lineage>
        <taxon>Bacteria</taxon>
        <taxon>Bacillati</taxon>
        <taxon>Bacillota</taxon>
        <taxon>Clostridia</taxon>
        <taxon>Eubacteriales</taxon>
        <taxon>Clostridiaceae</taxon>
        <taxon>Clostridium</taxon>
    </lineage>
</organism>
<name>A0A4S2DP18_9CLOT</name>
<dbReference type="PANTHER" id="PTHR43611:SF3">
    <property type="entry name" value="FLAVIN MONONUCLEOTIDE HYDROLASE 1, CHLOROPLATIC"/>
    <property type="match status" value="1"/>
</dbReference>
<dbReference type="OrthoDB" id="9797415at2"/>
<dbReference type="InterPro" id="IPR036412">
    <property type="entry name" value="HAD-like_sf"/>
</dbReference>
<dbReference type="RefSeq" id="WP_136006347.1">
    <property type="nucleotide sequence ID" value="NZ_SRYR01000002.1"/>
</dbReference>
<accession>A0A4S2DP18</accession>
<sequence length="201" mass="23475">MYKNIIFDLGNVLLSFTPMEYLKSKIKEENIETVFKAVFQSEEWIMLDRGTITEKEAISNIIERNLDYKDDINLAFENWYDILSPIEETINILEELKEKGYKVYYLSNFHQLAFEEVVKKNKFFEAFDGGVVSYAEKLIKPDEAIYKLVLEQYKLNPSETIFIDDTKANVEGANKIGIKTIFLEEPGTLREELKKLSIDID</sequence>
<evidence type="ECO:0000313" key="2">
    <source>
        <dbReference type="Proteomes" id="UP000306888"/>
    </source>
</evidence>
<comment type="caution">
    <text evidence="1">The sequence shown here is derived from an EMBL/GenBank/DDBJ whole genome shotgun (WGS) entry which is preliminary data.</text>
</comment>
<dbReference type="Proteomes" id="UP000306888">
    <property type="component" value="Unassembled WGS sequence"/>
</dbReference>
<dbReference type="NCBIfam" id="TIGR01509">
    <property type="entry name" value="HAD-SF-IA-v3"/>
    <property type="match status" value="1"/>
</dbReference>
<reference evidence="1 2" key="1">
    <citation type="submission" date="2019-04" db="EMBL/GenBank/DDBJ databases">
        <title>Microbes associate with the intestines of laboratory mice.</title>
        <authorList>
            <person name="Navarre W."/>
            <person name="Wong E."/>
            <person name="Huang K."/>
            <person name="Tropini C."/>
            <person name="Ng K."/>
            <person name="Yu B."/>
        </authorList>
    </citation>
    <scope>NUCLEOTIDE SEQUENCE [LARGE SCALE GENOMIC DNA]</scope>
    <source>
        <strain evidence="1 2">NM50_B9-20</strain>
    </source>
</reference>
<dbReference type="SFLD" id="SFLDG01129">
    <property type="entry name" value="C1.5:_HAD__Beta-PGM__Phosphata"/>
    <property type="match status" value="1"/>
</dbReference>
<dbReference type="InterPro" id="IPR023198">
    <property type="entry name" value="PGP-like_dom2"/>
</dbReference>
<dbReference type="CDD" id="cd02603">
    <property type="entry name" value="HAD_sEH-N_like"/>
    <property type="match status" value="1"/>
</dbReference>
<keyword evidence="2" id="KW-1185">Reference proteome</keyword>